<evidence type="ECO:0000259" key="2">
    <source>
        <dbReference type="Pfam" id="PF05551"/>
    </source>
</evidence>
<proteinExistence type="predicted"/>
<feature type="compositionally biased region" description="Polar residues" evidence="1">
    <location>
        <begin position="206"/>
        <end position="216"/>
    </location>
</feature>
<feature type="region of interest" description="Disordered" evidence="1">
    <location>
        <begin position="197"/>
        <end position="253"/>
    </location>
</feature>
<dbReference type="InterPro" id="IPR044925">
    <property type="entry name" value="His-Me_finger_sf"/>
</dbReference>
<feature type="region of interest" description="Disordered" evidence="1">
    <location>
        <begin position="1"/>
        <end position="23"/>
    </location>
</feature>
<dbReference type="EMBL" id="KZ613522">
    <property type="protein sequence ID" value="PMD14444.1"/>
    <property type="molecule type" value="Genomic_DNA"/>
</dbReference>
<evidence type="ECO:0000256" key="1">
    <source>
        <dbReference type="SAM" id="MobiDB-lite"/>
    </source>
</evidence>
<keyword evidence="4" id="KW-1185">Reference proteome</keyword>
<dbReference type="STRING" id="1745343.A0A2J6PKA7"/>
<dbReference type="Pfam" id="PF05551">
    <property type="entry name" value="zf-His_Me_endon"/>
    <property type="match status" value="1"/>
</dbReference>
<dbReference type="OrthoDB" id="5386048at2759"/>
<dbReference type="Proteomes" id="UP000235672">
    <property type="component" value="Unassembled WGS sequence"/>
</dbReference>
<organism evidence="3 4">
    <name type="scientific">Hyaloscypha hepaticicola</name>
    <dbReference type="NCBI Taxonomy" id="2082293"/>
    <lineage>
        <taxon>Eukaryota</taxon>
        <taxon>Fungi</taxon>
        <taxon>Dikarya</taxon>
        <taxon>Ascomycota</taxon>
        <taxon>Pezizomycotina</taxon>
        <taxon>Leotiomycetes</taxon>
        <taxon>Helotiales</taxon>
        <taxon>Hyaloscyphaceae</taxon>
        <taxon>Hyaloscypha</taxon>
    </lineage>
</organism>
<protein>
    <recommendedName>
        <fullName evidence="2">Zinc-binding loop region of homing endonuclease domain-containing protein</fullName>
    </recommendedName>
</protein>
<dbReference type="InterPro" id="IPR044930">
    <property type="entry name" value="Homing_endonuclease_His-Me"/>
</dbReference>
<dbReference type="SUPFAM" id="SSF54060">
    <property type="entry name" value="His-Me finger endonucleases"/>
    <property type="match status" value="1"/>
</dbReference>
<sequence length="538" mass="60177">MDQSLTAGFPSEPGHRHEHFSQSNLNGSGFCRTLIEAAAPKGWSGLEVSKTDQDVSDTQVSHAISFKVSNNLLLNLDRVLPDTQRNYPSSQTLSRNVAPKVRQLDGIWPDTQENTLEHQDTQVIPTFETGSRLEDTQQNVLTCIQTSENMHGYLNQFVPDSPTQVIDREDSSRAATIRSNAQLPDTQRSECQRTGTILGIDGDQNPPDTKSNSSQLVSPVLPPTTLPMPSQDLLLPDKQRDQNKPEASFPPPNTFLRLSQIENDFTDTQISLADNPELPNLADLPFLNPGIDLSPPKLSNRKEPLNKATCRERKRIVVSSNRPPCLTRAMCQWVDSTNYLLDPFRDDDECWFHPSPPPGHLSMNGILRPCGKLQKKFNWKDRNGKHSLVLNFGIASKLVNHKMTKQQKDGFINKQWHLSHLCGNWTCLNPTHTTVEPGNINISRNNCFSHRSGCLHNPPCMKDKKVALGADGQQVDHTTSFASNIKPLNIADWEDWSAQGFNDGEDFTMVDDNENLEFAADENGGESFVIIDDEEDKL</sequence>
<dbReference type="InterPro" id="IPR008704">
    <property type="entry name" value="Endonuclease_Zinc-binding_loop"/>
</dbReference>
<evidence type="ECO:0000313" key="3">
    <source>
        <dbReference type="EMBL" id="PMD14444.1"/>
    </source>
</evidence>
<accession>A0A2J6PKA7</accession>
<dbReference type="Gene3D" id="3.90.75.10">
    <property type="entry name" value="Homing Intron 3 (I-ppo) Encoded Endonuclease, Chain A"/>
    <property type="match status" value="1"/>
</dbReference>
<dbReference type="GO" id="GO:0004519">
    <property type="term" value="F:endonuclease activity"/>
    <property type="evidence" value="ECO:0007669"/>
    <property type="project" value="InterPro"/>
</dbReference>
<feature type="domain" description="Zinc-binding loop region of homing endonuclease" evidence="2">
    <location>
        <begin position="409"/>
        <end position="463"/>
    </location>
</feature>
<evidence type="ECO:0000313" key="4">
    <source>
        <dbReference type="Proteomes" id="UP000235672"/>
    </source>
</evidence>
<feature type="compositionally biased region" description="Basic and acidic residues" evidence="1">
    <location>
        <begin position="235"/>
        <end position="244"/>
    </location>
</feature>
<reference evidence="3 4" key="1">
    <citation type="submission" date="2016-05" db="EMBL/GenBank/DDBJ databases">
        <title>A degradative enzymes factory behind the ericoid mycorrhizal symbiosis.</title>
        <authorList>
            <consortium name="DOE Joint Genome Institute"/>
            <person name="Martino E."/>
            <person name="Morin E."/>
            <person name="Grelet G."/>
            <person name="Kuo A."/>
            <person name="Kohler A."/>
            <person name="Daghino S."/>
            <person name="Barry K."/>
            <person name="Choi C."/>
            <person name="Cichocki N."/>
            <person name="Clum A."/>
            <person name="Copeland A."/>
            <person name="Hainaut M."/>
            <person name="Haridas S."/>
            <person name="Labutti K."/>
            <person name="Lindquist E."/>
            <person name="Lipzen A."/>
            <person name="Khouja H.-R."/>
            <person name="Murat C."/>
            <person name="Ohm R."/>
            <person name="Olson A."/>
            <person name="Spatafora J."/>
            <person name="Veneault-Fourrey C."/>
            <person name="Henrissat B."/>
            <person name="Grigoriev I."/>
            <person name="Martin F."/>
            <person name="Perotto S."/>
        </authorList>
    </citation>
    <scope>NUCLEOTIDE SEQUENCE [LARGE SCALE GENOMIC DNA]</scope>
    <source>
        <strain evidence="3 4">UAMH 7357</strain>
    </source>
</reference>
<dbReference type="AlphaFoldDB" id="A0A2J6PKA7"/>
<name>A0A2J6PKA7_9HELO</name>
<gene>
    <name evidence="3" type="ORF">NA56DRAFT_378357</name>
</gene>